<sequence>MAAEELKLPTCISCKSPIVPGEKGVNFPCPNCGEIIMWRCRRCRSIANPYKCPKCGFEGP</sequence>
<protein>
    <submittedName>
        <fullName evidence="3">RNA-binding protein</fullName>
    </submittedName>
</protein>
<evidence type="ECO:0000313" key="5">
    <source>
        <dbReference type="Proteomes" id="UP000269499"/>
    </source>
</evidence>
<dbReference type="PANTHER" id="PTHR40733">
    <property type="entry name" value="ZINC-RIBBON RNA-BINDING PROTEIN INVOLVED IN TRANSLATION-RELATED"/>
    <property type="match status" value="1"/>
</dbReference>
<evidence type="ECO:0000313" key="4">
    <source>
        <dbReference type="Proteomes" id="UP000268446"/>
    </source>
</evidence>
<dbReference type="EMBL" id="QMRA01000007">
    <property type="protein sequence ID" value="RLE55375.1"/>
    <property type="molecule type" value="Genomic_DNA"/>
</dbReference>
<name>A0A497F706_9CREN</name>
<proteinExistence type="predicted"/>
<dbReference type="InterPro" id="IPR044720">
    <property type="entry name" value="HVO_2753-like"/>
</dbReference>
<evidence type="ECO:0000313" key="3">
    <source>
        <dbReference type="EMBL" id="RLE55375.1"/>
    </source>
</evidence>
<feature type="domain" description="Small zinc finger protein HVO-2753-like zinc-binding pocket" evidence="1">
    <location>
        <begin position="11"/>
        <end position="56"/>
    </location>
</feature>
<evidence type="ECO:0000313" key="2">
    <source>
        <dbReference type="EMBL" id="RLE52014.1"/>
    </source>
</evidence>
<dbReference type="EMBL" id="QMQZ01000018">
    <property type="protein sequence ID" value="RLE52014.1"/>
    <property type="molecule type" value="Genomic_DNA"/>
</dbReference>
<dbReference type="PANTHER" id="PTHR40733:SF1">
    <property type="entry name" value="SMALL ZINC FINGER PROTEIN HVO-2753-LIKE ZINC-BINDING POCKET DOMAIN-CONTAINING PROTEIN"/>
    <property type="match status" value="1"/>
</dbReference>
<gene>
    <name evidence="2" type="ORF">DRJ20_00985</name>
    <name evidence="3" type="ORF">DRJ26_00860</name>
</gene>
<dbReference type="NCBIfam" id="NF011481">
    <property type="entry name" value="PRK14890.1"/>
    <property type="match status" value="1"/>
</dbReference>
<dbReference type="Proteomes" id="UP000269499">
    <property type="component" value="Unassembled WGS sequence"/>
</dbReference>
<dbReference type="Proteomes" id="UP000268446">
    <property type="component" value="Unassembled WGS sequence"/>
</dbReference>
<evidence type="ECO:0000259" key="1">
    <source>
        <dbReference type="Pfam" id="PF07754"/>
    </source>
</evidence>
<comment type="caution">
    <text evidence="3">The sequence shown here is derived from an EMBL/GenBank/DDBJ whole genome shotgun (WGS) entry which is preliminary data.</text>
</comment>
<reference evidence="4 5" key="1">
    <citation type="submission" date="2018-06" db="EMBL/GenBank/DDBJ databases">
        <title>Extensive metabolic versatility and redundancy in microbially diverse, dynamic hydrothermal sediments.</title>
        <authorList>
            <person name="Dombrowski N."/>
            <person name="Teske A."/>
            <person name="Baker B.J."/>
        </authorList>
    </citation>
    <scope>NUCLEOTIDE SEQUENCE [LARGE SCALE GENOMIC DNA]</scope>
    <source>
        <strain evidence="3">B20_G2</strain>
        <strain evidence="2">B29_G17</strain>
    </source>
</reference>
<dbReference type="Pfam" id="PF07754">
    <property type="entry name" value="HVO_2753_ZBP"/>
    <property type="match status" value="1"/>
</dbReference>
<organism evidence="3 5">
    <name type="scientific">Thermoproteota archaeon</name>
    <dbReference type="NCBI Taxonomy" id="2056631"/>
    <lineage>
        <taxon>Archaea</taxon>
        <taxon>Thermoproteota</taxon>
    </lineage>
</organism>
<dbReference type="InterPro" id="IPR011668">
    <property type="entry name" value="HVO_2753-like_ZBP"/>
</dbReference>
<dbReference type="AlphaFoldDB" id="A0A497F706"/>
<accession>A0A497F706</accession>